<comment type="subcellular location">
    <subcellularLocation>
        <location evidence="1">Nucleus</location>
    </subcellularLocation>
</comment>
<organism evidence="10 11">
    <name type="scientific">Eragrostis curvula</name>
    <name type="common">weeping love grass</name>
    <dbReference type="NCBI Taxonomy" id="38414"/>
    <lineage>
        <taxon>Eukaryota</taxon>
        <taxon>Viridiplantae</taxon>
        <taxon>Streptophyta</taxon>
        <taxon>Embryophyta</taxon>
        <taxon>Tracheophyta</taxon>
        <taxon>Spermatophyta</taxon>
        <taxon>Magnoliopsida</taxon>
        <taxon>Liliopsida</taxon>
        <taxon>Poales</taxon>
        <taxon>Poaceae</taxon>
        <taxon>PACMAD clade</taxon>
        <taxon>Chloridoideae</taxon>
        <taxon>Eragrostideae</taxon>
        <taxon>Eragrostidinae</taxon>
        <taxon>Eragrostis</taxon>
    </lineage>
</organism>
<dbReference type="GO" id="GO:0006260">
    <property type="term" value="P:DNA replication"/>
    <property type="evidence" value="ECO:0007669"/>
    <property type="project" value="TreeGrafter"/>
</dbReference>
<dbReference type="OrthoDB" id="25571at2759"/>
<dbReference type="Gene3D" id="2.40.50.140">
    <property type="entry name" value="Nucleic acid-binding proteins"/>
    <property type="match status" value="1"/>
</dbReference>
<evidence type="ECO:0000256" key="6">
    <source>
        <dbReference type="ARBA" id="ARBA00023204"/>
    </source>
</evidence>
<keyword evidence="11" id="KW-1185">Reference proteome</keyword>
<accession>A0A5J9TB55</accession>
<dbReference type="InterPro" id="IPR036390">
    <property type="entry name" value="WH_DNA-bd_sf"/>
</dbReference>
<comment type="similarity">
    <text evidence="2">Belongs to the replication factor A protein 2 family.</text>
</comment>
<keyword evidence="5" id="KW-0233">DNA recombination</keyword>
<comment type="caution">
    <text evidence="10">The sequence shown here is derived from an EMBL/GenBank/DDBJ whole genome shotgun (WGS) entry which is preliminary data.</text>
</comment>
<feature type="domain" description="Replication protein A C-terminal" evidence="9">
    <location>
        <begin position="306"/>
        <end position="398"/>
    </location>
</feature>
<evidence type="ECO:0000256" key="3">
    <source>
        <dbReference type="ARBA" id="ARBA00022763"/>
    </source>
</evidence>
<dbReference type="SUPFAM" id="SSF46785">
    <property type="entry name" value="Winged helix' DNA-binding domain"/>
    <property type="match status" value="1"/>
</dbReference>
<evidence type="ECO:0000256" key="1">
    <source>
        <dbReference type="ARBA" id="ARBA00004123"/>
    </source>
</evidence>
<dbReference type="GO" id="GO:0005662">
    <property type="term" value="C:DNA replication factor A complex"/>
    <property type="evidence" value="ECO:0007669"/>
    <property type="project" value="TreeGrafter"/>
</dbReference>
<dbReference type="InterPro" id="IPR012340">
    <property type="entry name" value="NA-bd_OB-fold"/>
</dbReference>
<dbReference type="EMBL" id="RWGY01000039">
    <property type="protein sequence ID" value="TVU08650.1"/>
    <property type="molecule type" value="Genomic_DNA"/>
</dbReference>
<keyword evidence="3" id="KW-0227">DNA damage</keyword>
<dbReference type="Pfam" id="PF08784">
    <property type="entry name" value="RPA_C"/>
    <property type="match status" value="1"/>
</dbReference>
<sequence>MATAAAYFSGSTIMPSQSQYAGTAPDNSAAAPSTAKSRDPRFSGCIPVTIRHLARSLAATAAAGGGDAVISIDGVEATNVSTPRALKSPYLRIRAVSRKPILLWEIPKSCLCQVRVLGRVASVVNKETSVTFILDDGTGKIDLVRWLSDQGDALEAAFVQHGAYLKVQVTLVGFLTKEQGLARSIRPVADFNEVPLHFIECIHVHLENVRPKGQPSLSVKTNASIHEMPGQLPNTVQTNAPAYVPVSGGMRDHQVHLSQVNQGRFPMSVQTNASTHVPFSGGMRDHQVHLSQVNQGRLPMSVQTNASTHVPFSGGVSEQQIHYTPEPNQFSTYQGTGGQQHDLQRMILEFMQQPDIHARKNGVHADELARRFGVPTAQVIATARELEEMAFLYSTIDEFHFRSLLNN</sequence>
<dbReference type="PANTHER" id="PTHR13989:SF30">
    <property type="entry name" value="REPLICATION PROTEIN A 32 KDA SUBUNIT C"/>
    <property type="match status" value="1"/>
</dbReference>
<evidence type="ECO:0000313" key="10">
    <source>
        <dbReference type="EMBL" id="TVU08650.1"/>
    </source>
</evidence>
<dbReference type="Proteomes" id="UP000324897">
    <property type="component" value="Chromosome 3"/>
</dbReference>
<feature type="region of interest" description="Disordered" evidence="8">
    <location>
        <begin position="19"/>
        <end position="39"/>
    </location>
</feature>
<evidence type="ECO:0000256" key="5">
    <source>
        <dbReference type="ARBA" id="ARBA00023172"/>
    </source>
</evidence>
<dbReference type="Gramene" id="TVU08650">
    <property type="protein sequence ID" value="TVU08650"/>
    <property type="gene ID" value="EJB05_42061"/>
</dbReference>
<reference evidence="10 11" key="1">
    <citation type="journal article" date="2019" name="Sci. Rep.">
        <title>A high-quality genome of Eragrostis curvula grass provides insights into Poaceae evolution and supports new strategies to enhance forage quality.</title>
        <authorList>
            <person name="Carballo J."/>
            <person name="Santos B.A.C.M."/>
            <person name="Zappacosta D."/>
            <person name="Garbus I."/>
            <person name="Selva J.P."/>
            <person name="Gallo C.A."/>
            <person name="Diaz A."/>
            <person name="Albertini E."/>
            <person name="Caccamo M."/>
            <person name="Echenique V."/>
        </authorList>
    </citation>
    <scope>NUCLEOTIDE SEQUENCE [LARGE SCALE GENOMIC DNA]</scope>
    <source>
        <strain evidence="11">cv. Victoria</strain>
        <tissue evidence="10">Leaf</tissue>
    </source>
</reference>
<dbReference type="CDD" id="cd04478">
    <property type="entry name" value="RPA2_DBD_D"/>
    <property type="match status" value="1"/>
</dbReference>
<evidence type="ECO:0000313" key="11">
    <source>
        <dbReference type="Proteomes" id="UP000324897"/>
    </source>
</evidence>
<dbReference type="GO" id="GO:0000724">
    <property type="term" value="P:double-strand break repair via homologous recombination"/>
    <property type="evidence" value="ECO:0007669"/>
    <property type="project" value="TreeGrafter"/>
</dbReference>
<dbReference type="Gene3D" id="1.10.10.10">
    <property type="entry name" value="Winged helix-like DNA-binding domain superfamily/Winged helix DNA-binding domain"/>
    <property type="match status" value="1"/>
</dbReference>
<dbReference type="GO" id="GO:0006289">
    <property type="term" value="P:nucleotide-excision repair"/>
    <property type="evidence" value="ECO:0007669"/>
    <property type="project" value="TreeGrafter"/>
</dbReference>
<evidence type="ECO:0000256" key="2">
    <source>
        <dbReference type="ARBA" id="ARBA00007815"/>
    </source>
</evidence>
<proteinExistence type="inferred from homology"/>
<dbReference type="PANTHER" id="PTHR13989">
    <property type="entry name" value="REPLICATION PROTEIN A-RELATED"/>
    <property type="match status" value="1"/>
</dbReference>
<protein>
    <recommendedName>
        <fullName evidence="9">Replication protein A C-terminal domain-containing protein</fullName>
    </recommendedName>
</protein>
<keyword evidence="6" id="KW-0234">DNA repair</keyword>
<dbReference type="AlphaFoldDB" id="A0A5J9TB55"/>
<evidence type="ECO:0000256" key="4">
    <source>
        <dbReference type="ARBA" id="ARBA00023125"/>
    </source>
</evidence>
<dbReference type="SUPFAM" id="SSF50249">
    <property type="entry name" value="Nucleic acid-binding proteins"/>
    <property type="match status" value="1"/>
</dbReference>
<keyword evidence="4" id="KW-0238">DNA-binding</keyword>
<dbReference type="GO" id="GO:0035861">
    <property type="term" value="C:site of double-strand break"/>
    <property type="evidence" value="ECO:0007669"/>
    <property type="project" value="TreeGrafter"/>
</dbReference>
<keyword evidence="7" id="KW-0539">Nucleus</keyword>
<dbReference type="GO" id="GO:0003697">
    <property type="term" value="F:single-stranded DNA binding"/>
    <property type="evidence" value="ECO:0007669"/>
    <property type="project" value="TreeGrafter"/>
</dbReference>
<evidence type="ECO:0000256" key="8">
    <source>
        <dbReference type="SAM" id="MobiDB-lite"/>
    </source>
</evidence>
<gene>
    <name evidence="10" type="ORF">EJB05_42061</name>
</gene>
<name>A0A5J9TB55_9POAL</name>
<dbReference type="InterPro" id="IPR040260">
    <property type="entry name" value="RFA2-like"/>
</dbReference>
<dbReference type="InterPro" id="IPR014892">
    <property type="entry name" value="RPA_C"/>
</dbReference>
<evidence type="ECO:0000259" key="9">
    <source>
        <dbReference type="Pfam" id="PF08784"/>
    </source>
</evidence>
<dbReference type="GO" id="GO:0000781">
    <property type="term" value="C:chromosome, telomeric region"/>
    <property type="evidence" value="ECO:0007669"/>
    <property type="project" value="TreeGrafter"/>
</dbReference>
<dbReference type="InterPro" id="IPR036388">
    <property type="entry name" value="WH-like_DNA-bd_sf"/>
</dbReference>
<evidence type="ECO:0000256" key="7">
    <source>
        <dbReference type="ARBA" id="ARBA00023242"/>
    </source>
</evidence>